<evidence type="ECO:0000256" key="4">
    <source>
        <dbReference type="ARBA" id="ARBA00023157"/>
    </source>
</evidence>
<keyword evidence="2" id="KW-0732">Signal</keyword>
<dbReference type="Pfam" id="PF08475">
    <property type="entry name" value="Baculo_VP91_N"/>
    <property type="match status" value="1"/>
</dbReference>
<keyword evidence="8" id="KW-1185">Reference proteome</keyword>
<feature type="domain" description="Zinc finger C2HC baculovirus (BV)-type profile" evidence="6">
    <location>
        <begin position="136"/>
        <end position="185"/>
    </location>
</feature>
<keyword evidence="4" id="KW-1015">Disulfide bond</keyword>
<accession>A0AAF1D297</accession>
<evidence type="ECO:0000313" key="7">
    <source>
        <dbReference type="EMBL" id="QBQ01642.1"/>
    </source>
</evidence>
<keyword evidence="5" id="KW-0325">Glycoprotein</keyword>
<evidence type="ECO:0000256" key="1">
    <source>
        <dbReference type="ARBA" id="ARBA00022669"/>
    </source>
</evidence>
<keyword evidence="1" id="KW-0147">Chitin-binding</keyword>
<protein>
    <submittedName>
        <fullName evidence="7">Vp91</fullName>
    </submittedName>
</protein>
<sequence length="619" mass="70397">MLLITVILIYKQFIIDDFNVNTFDERLSVLREYLRLVDDRSSIPPTLGYISAIDGHKYTVTYFETNNLTIVKQTEHDDRESVFHFGFQDFTKGIEVKLNKSSLSFHPTSARKFIAHSDDGDVEMSCRNGLFDGLQCAPKSLCSSPNTILPANEDNLNALIFNNVAARRALLTENTKTHPTLYIKCDEDLVAHLIECANGEVFLEDRCVYDPTIVTNGQGVVTALKKKDSTTLSIDQCSAQNGLDIEPKNKSKKLFFSNVKPIIKYKKQRITNFQLSFKKLQPTILKNGFDNRFESMHKEIVQKDLIFNVEPIHFVKKFATVIVKKYDIEEPTNLVYPINANTLHDAARCKFEGQTYIDALTTEYQYIECLGGDKLFLHTCTARHQKEDASFYCSMEDVCTQLENGSGRLVTSKSTDHIVFDTGYTDCVNYKISTIVTCDTNNFVNVPGATLDLTLPRTVFDGNSCVDYSSEHVKIYNDNFKVQIANDMGVDFSTALVGRVSKIINASSINNLHNVVTYSRDLGEIGVNPNNSMGLECSEDSPFLVDIFNNTRYNVCDDTKNLIATKFMEEHEYYDFKLQQIISDRPFYKGQCRLDDGENYLEFQLRQVNDTMCFYTIPL</sequence>
<evidence type="ECO:0000259" key="6">
    <source>
        <dbReference type="PROSITE" id="PS51807"/>
    </source>
</evidence>
<dbReference type="GO" id="GO:0008061">
    <property type="term" value="F:chitin binding"/>
    <property type="evidence" value="ECO:0007669"/>
    <property type="project" value="UniProtKB-KW"/>
</dbReference>
<dbReference type="InterPro" id="IPR013682">
    <property type="entry name" value="BaculoV_Vp91_N"/>
</dbReference>
<organism evidence="7 8">
    <name type="scientific">Hyphantria cunea granulovirus</name>
    <dbReference type="NCBI Taxonomy" id="307448"/>
    <lineage>
        <taxon>Viruses</taxon>
        <taxon>Viruses incertae sedis</taxon>
        <taxon>Naldaviricetes</taxon>
        <taxon>Lefavirales</taxon>
        <taxon>Baculoviridae</taxon>
        <taxon>Betabaculovirus</taxon>
        <taxon>Betabaculovirus hycuneae</taxon>
    </lineage>
</organism>
<reference evidence="7" key="1">
    <citation type="journal article" date="2019" name="Genomics">
        <title>Genome sequence analysis and organization of the Hyphantria cunea granulovirus (HycuGV-Hc1) from Turkey.</title>
        <authorList>
            <person name="Gencer D."/>
            <person name="Bayramoglu Z."/>
            <person name="Nalcacioglu R."/>
            <person name="Demirbag Z."/>
            <person name="Demir I."/>
        </authorList>
    </citation>
    <scope>NUCLEOTIDE SEQUENCE</scope>
    <source>
        <strain evidence="7">Hc1</strain>
    </source>
</reference>
<dbReference type="PROSITE" id="PS51807">
    <property type="entry name" value="ZF_C2HC_BV"/>
    <property type="match status" value="1"/>
</dbReference>
<dbReference type="Proteomes" id="UP000831479">
    <property type="component" value="Segment"/>
</dbReference>
<evidence type="ECO:0000256" key="2">
    <source>
        <dbReference type="ARBA" id="ARBA00022729"/>
    </source>
</evidence>
<dbReference type="EMBL" id="MH923363">
    <property type="protein sequence ID" value="QBQ01642.1"/>
    <property type="molecule type" value="Genomic_DNA"/>
</dbReference>
<gene>
    <name evidence="7" type="ORF">HycuGV_00089</name>
</gene>
<proteinExistence type="predicted"/>
<keyword evidence="3" id="KW-0677">Repeat</keyword>
<name>A0AAF1D297_9BBAC</name>
<evidence type="ECO:0000256" key="5">
    <source>
        <dbReference type="ARBA" id="ARBA00023180"/>
    </source>
</evidence>
<evidence type="ECO:0000256" key="3">
    <source>
        <dbReference type="ARBA" id="ARBA00022737"/>
    </source>
</evidence>
<evidence type="ECO:0000313" key="8">
    <source>
        <dbReference type="Proteomes" id="UP000831479"/>
    </source>
</evidence>